<feature type="signal peptide" evidence="1">
    <location>
        <begin position="1"/>
        <end position="19"/>
    </location>
</feature>
<protein>
    <submittedName>
        <fullName evidence="2">Uncharacterized protein</fullName>
    </submittedName>
</protein>
<name>A0ABR2XV91_9PEZI</name>
<evidence type="ECO:0000256" key="1">
    <source>
        <dbReference type="SAM" id="SignalP"/>
    </source>
</evidence>
<comment type="caution">
    <text evidence="2">The sequence shown here is derived from an EMBL/GenBank/DDBJ whole genome shotgun (WGS) entry which is preliminary data.</text>
</comment>
<evidence type="ECO:0000313" key="3">
    <source>
        <dbReference type="Proteomes" id="UP001465668"/>
    </source>
</evidence>
<dbReference type="Proteomes" id="UP001465668">
    <property type="component" value="Unassembled WGS sequence"/>
</dbReference>
<proteinExistence type="predicted"/>
<dbReference type="Gene3D" id="2.60.20.10">
    <property type="entry name" value="Crystallins"/>
    <property type="match status" value="1"/>
</dbReference>
<organism evidence="2 3">
    <name type="scientific">Seiridium cardinale</name>
    <dbReference type="NCBI Taxonomy" id="138064"/>
    <lineage>
        <taxon>Eukaryota</taxon>
        <taxon>Fungi</taxon>
        <taxon>Dikarya</taxon>
        <taxon>Ascomycota</taxon>
        <taxon>Pezizomycotina</taxon>
        <taxon>Sordariomycetes</taxon>
        <taxon>Xylariomycetidae</taxon>
        <taxon>Amphisphaeriales</taxon>
        <taxon>Sporocadaceae</taxon>
        <taxon>Seiridium</taxon>
    </lineage>
</organism>
<gene>
    <name evidence="2" type="ORF">SCAR479_05416</name>
</gene>
<feature type="chain" id="PRO_5046460079" evidence="1">
    <location>
        <begin position="20"/>
        <end position="121"/>
    </location>
</feature>
<dbReference type="EMBL" id="JARVKM010000019">
    <property type="protein sequence ID" value="KAK9777733.1"/>
    <property type="molecule type" value="Genomic_DNA"/>
</dbReference>
<reference evidence="2 3" key="1">
    <citation type="submission" date="2024-02" db="EMBL/GenBank/DDBJ databases">
        <title>First draft genome assembly of two strains of Seiridium cardinale.</title>
        <authorList>
            <person name="Emiliani G."/>
            <person name="Scali E."/>
        </authorList>
    </citation>
    <scope>NUCLEOTIDE SEQUENCE [LARGE SCALE GENOMIC DNA]</scope>
    <source>
        <strain evidence="2 3">BM-138-000479</strain>
    </source>
</reference>
<evidence type="ECO:0000313" key="2">
    <source>
        <dbReference type="EMBL" id="KAK9777733.1"/>
    </source>
</evidence>
<accession>A0ABR2XV91</accession>
<sequence>MYSHKVLMGIALVLGAVQALPTQPPKVQAATTGDWIQLVKLYRVPDFRDEIFDFQARIGECMNLPSGIDDAIESFDVGSGTRQCYFYNGKDCKGAYLKLGGKQPRLPEGHGHSITSIKCPQ</sequence>
<keyword evidence="3" id="KW-1185">Reference proteome</keyword>
<keyword evidence="1" id="KW-0732">Signal</keyword>